<gene>
    <name evidence="1" type="ORF">PR048_018772</name>
</gene>
<organism evidence="1 2">
    <name type="scientific">Dryococelus australis</name>
    <dbReference type="NCBI Taxonomy" id="614101"/>
    <lineage>
        <taxon>Eukaryota</taxon>
        <taxon>Metazoa</taxon>
        <taxon>Ecdysozoa</taxon>
        <taxon>Arthropoda</taxon>
        <taxon>Hexapoda</taxon>
        <taxon>Insecta</taxon>
        <taxon>Pterygota</taxon>
        <taxon>Neoptera</taxon>
        <taxon>Polyneoptera</taxon>
        <taxon>Phasmatodea</taxon>
        <taxon>Verophasmatodea</taxon>
        <taxon>Anareolatae</taxon>
        <taxon>Phasmatidae</taxon>
        <taxon>Eurycanthinae</taxon>
        <taxon>Dryococelus</taxon>
    </lineage>
</organism>
<dbReference type="EMBL" id="JARBHB010000006">
    <property type="protein sequence ID" value="KAJ8882284.1"/>
    <property type="molecule type" value="Genomic_DNA"/>
</dbReference>
<sequence length="200" mass="22955">MALQLPMRMAKIALEKFEASKEDWNSEGDDEFKNKKAILILSVGKVAYELLGDLCKPVKPADKSYSELISILHVITVRHKFHQCLQPSTEYIAQFVVGLWKCIVLKHFLIKCYVINLLWDSTTRALPKFYIWKATENMAAVSINRKLNISDPNVDVHKILFSHVQYSHNHHRDCNKHIPSVSWQAAGQPQTVPHKTLPKV</sequence>
<keyword evidence="2" id="KW-1185">Reference proteome</keyword>
<evidence type="ECO:0000313" key="1">
    <source>
        <dbReference type="EMBL" id="KAJ8882284.1"/>
    </source>
</evidence>
<accession>A0ABQ9HDD1</accession>
<name>A0ABQ9HDD1_9NEOP</name>
<protein>
    <submittedName>
        <fullName evidence="1">Uncharacterized protein</fullName>
    </submittedName>
</protein>
<comment type="caution">
    <text evidence="1">The sequence shown here is derived from an EMBL/GenBank/DDBJ whole genome shotgun (WGS) entry which is preliminary data.</text>
</comment>
<evidence type="ECO:0000313" key="2">
    <source>
        <dbReference type="Proteomes" id="UP001159363"/>
    </source>
</evidence>
<reference evidence="1 2" key="1">
    <citation type="submission" date="2023-02" db="EMBL/GenBank/DDBJ databases">
        <title>LHISI_Scaffold_Assembly.</title>
        <authorList>
            <person name="Stuart O.P."/>
            <person name="Cleave R."/>
            <person name="Magrath M.J.L."/>
            <person name="Mikheyev A.S."/>
        </authorList>
    </citation>
    <scope>NUCLEOTIDE SEQUENCE [LARGE SCALE GENOMIC DNA]</scope>
    <source>
        <strain evidence="1">Daus_M_001</strain>
        <tissue evidence="1">Leg muscle</tissue>
    </source>
</reference>
<dbReference type="Proteomes" id="UP001159363">
    <property type="component" value="Chromosome 5"/>
</dbReference>
<proteinExistence type="predicted"/>